<keyword evidence="7 9" id="KW-0472">Membrane</keyword>
<keyword evidence="9" id="KW-0679">Respiratory chain</keyword>
<dbReference type="EMBL" id="OL677994">
    <property type="protein sequence ID" value="UZZ43668.1"/>
    <property type="molecule type" value="Genomic_DNA"/>
</dbReference>
<keyword evidence="4 9" id="KW-0813">Transport</keyword>
<accession>A0A9E8LNJ6</accession>
<evidence type="ECO:0000256" key="1">
    <source>
        <dbReference type="ARBA" id="ARBA00004370"/>
    </source>
</evidence>
<dbReference type="InterPro" id="IPR038430">
    <property type="entry name" value="NDAH_ubi_oxred_su3_sf"/>
</dbReference>
<keyword evidence="9" id="KW-0830">Ubiquinone</keyword>
<geneLocation type="mitochondrion" evidence="10"/>
<sequence length="117" mass="13777">MYSIMTIIILVFFVTFIMISISIILSKKTKNDTEKLSPFECGFDSKSLARLPFSMHFFMITIIFLIFDVEICLIMPMIILTNIVNLTNWILISTFFILILILGLYYEWNLNMLNWTN</sequence>
<feature type="transmembrane region" description="Helical" evidence="9">
    <location>
        <begin position="86"/>
        <end position="106"/>
    </location>
</feature>
<keyword evidence="9" id="KW-0520">NAD</keyword>
<comment type="catalytic activity">
    <reaction evidence="8 9">
        <text>a ubiquinone + NADH + 5 H(+)(in) = a ubiquinol + NAD(+) + 4 H(+)(out)</text>
        <dbReference type="Rhea" id="RHEA:29091"/>
        <dbReference type="Rhea" id="RHEA-COMP:9565"/>
        <dbReference type="Rhea" id="RHEA-COMP:9566"/>
        <dbReference type="ChEBI" id="CHEBI:15378"/>
        <dbReference type="ChEBI" id="CHEBI:16389"/>
        <dbReference type="ChEBI" id="CHEBI:17976"/>
        <dbReference type="ChEBI" id="CHEBI:57540"/>
        <dbReference type="ChEBI" id="CHEBI:57945"/>
        <dbReference type="EC" id="7.1.1.2"/>
    </reaction>
</comment>
<dbReference type="Gene3D" id="1.20.58.1610">
    <property type="entry name" value="NADH:ubiquinone/plastoquinone oxidoreductase, chain 3"/>
    <property type="match status" value="1"/>
</dbReference>
<dbReference type="Pfam" id="PF00507">
    <property type="entry name" value="Oxidored_q4"/>
    <property type="match status" value="1"/>
</dbReference>
<keyword evidence="9" id="KW-1278">Translocase</keyword>
<dbReference type="InterPro" id="IPR000440">
    <property type="entry name" value="NADH_UbQ/plastoQ_OxRdtase_su3"/>
</dbReference>
<evidence type="ECO:0000256" key="7">
    <source>
        <dbReference type="ARBA" id="ARBA00023136"/>
    </source>
</evidence>
<evidence type="ECO:0000256" key="2">
    <source>
        <dbReference type="ARBA" id="ARBA00008472"/>
    </source>
</evidence>
<dbReference type="EC" id="7.1.1.2" evidence="9"/>
<dbReference type="GO" id="GO:0031966">
    <property type="term" value="C:mitochondrial membrane"/>
    <property type="evidence" value="ECO:0007669"/>
    <property type="project" value="UniProtKB-SubCell"/>
</dbReference>
<dbReference type="PANTHER" id="PTHR11058:SF9">
    <property type="entry name" value="NADH-UBIQUINONE OXIDOREDUCTASE CHAIN 3"/>
    <property type="match status" value="1"/>
</dbReference>
<reference evidence="10" key="2">
    <citation type="journal article" date="2022" name="Syst. Entomol.">
        <title>Massive gene rearrangements of mitochondrial genomes and implications for the phylogeny of Trichoptera (Insecta).</title>
        <authorList>
            <person name="Ge X."/>
            <person name="Peng L."/>
            <person name="Vogler A.P."/>
            <person name="Morse J.C."/>
            <person name="Yang L."/>
            <person name="Sun C."/>
            <person name="Wang B."/>
        </authorList>
    </citation>
    <scope>NUCLEOTIDE SEQUENCE</scope>
</reference>
<organism evidence="10">
    <name type="scientific">Micrasema sp. XG-2021</name>
    <dbReference type="NCBI Taxonomy" id="2996737"/>
    <lineage>
        <taxon>Eukaryota</taxon>
        <taxon>Metazoa</taxon>
        <taxon>Ecdysozoa</taxon>
        <taxon>Arthropoda</taxon>
        <taxon>Hexapoda</taxon>
        <taxon>Insecta</taxon>
        <taxon>Pterygota</taxon>
        <taxon>Neoptera</taxon>
        <taxon>Endopterygota</taxon>
        <taxon>Trichoptera</taxon>
        <taxon>Integripalpia</taxon>
        <taxon>Plenitentoria</taxon>
        <taxon>Phryganeoidea</taxon>
        <taxon>Brachycentridae</taxon>
        <taxon>Micrasema</taxon>
    </lineage>
</organism>
<proteinExistence type="inferred from homology"/>
<keyword evidence="9" id="KW-0249">Electron transport</keyword>
<keyword evidence="6 9" id="KW-1133">Transmembrane helix</keyword>
<gene>
    <name evidence="10" type="primary">ND3</name>
</gene>
<comment type="similarity">
    <text evidence="2 9">Belongs to the complex I subunit 3 family.</text>
</comment>
<feature type="transmembrane region" description="Helical" evidence="9">
    <location>
        <begin position="6"/>
        <end position="25"/>
    </location>
</feature>
<comment type="subcellular location">
    <subcellularLocation>
        <location evidence="1">Membrane</location>
    </subcellularLocation>
    <subcellularLocation>
        <location evidence="9">Mitochondrion membrane</location>
        <topology evidence="9">Multi-pass membrane protein</topology>
    </subcellularLocation>
</comment>
<evidence type="ECO:0000256" key="8">
    <source>
        <dbReference type="ARBA" id="ARBA00049551"/>
    </source>
</evidence>
<evidence type="ECO:0000256" key="5">
    <source>
        <dbReference type="ARBA" id="ARBA00022692"/>
    </source>
</evidence>
<reference evidence="10" key="1">
    <citation type="submission" date="2021-11" db="EMBL/GenBank/DDBJ databases">
        <authorList>
            <person name="Ge X.-Y."/>
            <person name="Peng L."/>
            <person name="Sun C.-H."/>
            <person name="Wang B.-X."/>
        </authorList>
    </citation>
    <scope>NUCLEOTIDE SEQUENCE</scope>
</reference>
<feature type="transmembrane region" description="Helical" evidence="9">
    <location>
        <begin position="57"/>
        <end position="80"/>
    </location>
</feature>
<evidence type="ECO:0000313" key="10">
    <source>
        <dbReference type="EMBL" id="UZZ43668.1"/>
    </source>
</evidence>
<dbReference type="PANTHER" id="PTHR11058">
    <property type="entry name" value="NADH-UBIQUINONE OXIDOREDUCTASE CHAIN 3"/>
    <property type="match status" value="1"/>
</dbReference>
<keyword evidence="9 10" id="KW-0496">Mitochondrion</keyword>
<keyword evidence="5 9" id="KW-0812">Transmembrane</keyword>
<dbReference type="AlphaFoldDB" id="A0A9E8LNJ6"/>
<evidence type="ECO:0000256" key="6">
    <source>
        <dbReference type="ARBA" id="ARBA00022989"/>
    </source>
</evidence>
<dbReference type="GO" id="GO:0030964">
    <property type="term" value="C:NADH dehydrogenase complex"/>
    <property type="evidence" value="ECO:0007669"/>
    <property type="project" value="TreeGrafter"/>
</dbReference>
<name>A0A9E8LNJ6_9NEOP</name>
<evidence type="ECO:0000256" key="9">
    <source>
        <dbReference type="RuleBase" id="RU003640"/>
    </source>
</evidence>
<evidence type="ECO:0000256" key="3">
    <source>
        <dbReference type="ARBA" id="ARBA00021007"/>
    </source>
</evidence>
<evidence type="ECO:0000256" key="4">
    <source>
        <dbReference type="ARBA" id="ARBA00022448"/>
    </source>
</evidence>
<protein>
    <recommendedName>
        <fullName evidence="3 9">NADH-ubiquinone oxidoreductase chain 3</fullName>
        <ecNumber evidence="9">7.1.1.2</ecNumber>
    </recommendedName>
</protein>
<comment type="function">
    <text evidence="9">Core subunit of the mitochondrial membrane respiratory chain NADH dehydrogenase (Complex I) which catalyzes electron transfer from NADH through the respiratory chain, using ubiquinone as an electron acceptor. Essential for the catalytic activity of complex I.</text>
</comment>
<dbReference type="GO" id="GO:0008137">
    <property type="term" value="F:NADH dehydrogenase (ubiquinone) activity"/>
    <property type="evidence" value="ECO:0007669"/>
    <property type="project" value="UniProtKB-UniRule"/>
</dbReference>